<dbReference type="EMBL" id="CP134192">
    <property type="protein sequence ID" value="WPB08058.1"/>
    <property type="molecule type" value="Genomic_DNA"/>
</dbReference>
<feature type="region of interest" description="Disordered" evidence="1">
    <location>
        <begin position="87"/>
        <end position="158"/>
    </location>
</feature>
<reference evidence="3 5" key="2">
    <citation type="submission" date="2023-09" db="EMBL/GenBank/DDBJ databases">
        <title>Complete-Gapless Cercospora beticola genome.</title>
        <authorList>
            <person name="Wyatt N.A."/>
            <person name="Spanner R.E."/>
            <person name="Bolton M.D."/>
        </authorList>
    </citation>
    <scope>NUCLEOTIDE SEQUENCE [LARGE SCALE GENOMIC DNA]</scope>
    <source>
        <strain evidence="3">Cb09-40</strain>
    </source>
</reference>
<evidence type="ECO:0000313" key="5">
    <source>
        <dbReference type="Proteomes" id="UP001302367"/>
    </source>
</evidence>
<accession>A0A2G5HE59</accession>
<evidence type="ECO:0000313" key="3">
    <source>
        <dbReference type="EMBL" id="WPB08058.1"/>
    </source>
</evidence>
<gene>
    <name evidence="2" type="ORF">CB0940_11226</name>
    <name evidence="3" type="ORF">RHO25_012722</name>
</gene>
<proteinExistence type="predicted"/>
<dbReference type="AlphaFoldDB" id="A0A2G5HE59"/>
<evidence type="ECO:0000256" key="1">
    <source>
        <dbReference type="SAM" id="MobiDB-lite"/>
    </source>
</evidence>
<sequence>MLPRALTWVEASGLYHQDGELEDDELLQVCEWFSNKDMADRQNRSALNRPAGTTNNRTGGQAGDKLDTALNRRAKALGIENVQDLKKPWRKRRDDNKALKKSGLLPTADQVVPQPTSSIVRSRKRAQSDDEYEASPQASRKKRKTRTQAQTAQSRVSEVVPQLTRNDIGLKRTIGPKFGSMVVSSIAGFWLDERENRKRLKWLNPRWLKLITRGETELTAEYLISFFEPDVSVDNLKRAIDQVPKQGQHAARILWLMTVYTWLLVLPDITLKDRSTDDVPLIDRLQRVTELFTNWFESLSLVHLPDSVGPEWSLIYGIHILSHLCPGRSCHVLLAEFVYRYLGHFSAEKLALGNFLDRRDLQHCTLPEDETSVITFMASVTRSAMEIWLKSPQIFEDRMPLFESIVFIADTRFDPPLFQVDSDEDEED</sequence>
<dbReference type="EMBL" id="LKMD01000107">
    <property type="protein sequence ID" value="PIA90808.1"/>
    <property type="molecule type" value="Genomic_DNA"/>
</dbReference>
<dbReference type="OrthoDB" id="3641110at2759"/>
<dbReference type="Proteomes" id="UP001302367">
    <property type="component" value="Chromosome 9"/>
</dbReference>
<name>A0A2G5HE59_CERBT</name>
<protein>
    <submittedName>
        <fullName evidence="2">Uncharacterized protein</fullName>
    </submittedName>
</protein>
<keyword evidence="5" id="KW-1185">Reference proteome</keyword>
<feature type="region of interest" description="Disordered" evidence="1">
    <location>
        <begin position="41"/>
        <end position="65"/>
    </location>
</feature>
<feature type="compositionally biased region" description="Polar residues" evidence="1">
    <location>
        <begin position="147"/>
        <end position="156"/>
    </location>
</feature>
<dbReference type="Proteomes" id="UP000230605">
    <property type="component" value="Chromosome 9"/>
</dbReference>
<evidence type="ECO:0000313" key="4">
    <source>
        <dbReference type="Proteomes" id="UP000230605"/>
    </source>
</evidence>
<reference evidence="2 4" key="1">
    <citation type="submission" date="2015-10" db="EMBL/GenBank/DDBJ databases">
        <title>The cercosporin biosynthetic gene cluster was horizontally transferred to several fungal lineages and shown to be expanded in Cercospora beticola based on microsynteny with recipient genomes.</title>
        <authorList>
            <person name="De Jonge R."/>
            <person name="Ebert M.K."/>
            <person name="Suttle J.C."/>
            <person name="Jurick Ii W.M."/>
            <person name="Secor G.A."/>
            <person name="Thomma B.P."/>
            <person name="Van De Peer Y."/>
            <person name="Bolton M.D."/>
        </authorList>
    </citation>
    <scope>NUCLEOTIDE SEQUENCE [LARGE SCALE GENOMIC DNA]</scope>
    <source>
        <strain evidence="2 4">09-40</strain>
    </source>
</reference>
<evidence type="ECO:0000313" key="2">
    <source>
        <dbReference type="EMBL" id="PIA90808.1"/>
    </source>
</evidence>
<organism evidence="2 4">
    <name type="scientific">Cercospora beticola</name>
    <name type="common">Sugarbeet leaf spot fungus</name>
    <dbReference type="NCBI Taxonomy" id="122368"/>
    <lineage>
        <taxon>Eukaryota</taxon>
        <taxon>Fungi</taxon>
        <taxon>Dikarya</taxon>
        <taxon>Ascomycota</taxon>
        <taxon>Pezizomycotina</taxon>
        <taxon>Dothideomycetes</taxon>
        <taxon>Dothideomycetidae</taxon>
        <taxon>Mycosphaerellales</taxon>
        <taxon>Mycosphaerellaceae</taxon>
        <taxon>Cercospora</taxon>
    </lineage>
</organism>
<feature type="compositionally biased region" description="Basic and acidic residues" evidence="1">
    <location>
        <begin position="87"/>
        <end position="98"/>
    </location>
</feature>